<evidence type="ECO:0000256" key="25">
    <source>
        <dbReference type="ARBA" id="ARBA00036787"/>
    </source>
</evidence>
<evidence type="ECO:0000256" key="14">
    <source>
        <dbReference type="ARBA" id="ARBA00023201"/>
    </source>
</evidence>
<comment type="catalytic activity">
    <reaction evidence="24">
        <text>glycine(in) + Na(+)(in) = glycine(out) + Na(+)(out)</text>
        <dbReference type="Rhea" id="RHEA:68228"/>
        <dbReference type="ChEBI" id="CHEBI:29101"/>
        <dbReference type="ChEBI" id="CHEBI:57305"/>
    </reaction>
    <physiologicalReaction direction="right-to-left" evidence="24">
        <dbReference type="Rhea" id="RHEA:68230"/>
    </physiologicalReaction>
</comment>
<comment type="catalytic activity">
    <reaction evidence="23">
        <text>L-histidine(in) + Na(+)(in) = L-histidine(out) + Na(+)(out)</text>
        <dbReference type="Rhea" id="RHEA:71583"/>
        <dbReference type="ChEBI" id="CHEBI:29101"/>
        <dbReference type="ChEBI" id="CHEBI:57595"/>
    </reaction>
    <physiologicalReaction direction="right-to-left" evidence="23">
        <dbReference type="Rhea" id="RHEA:71585"/>
    </physiologicalReaction>
</comment>
<name>A0A8C2CGZ9_CYPCA</name>
<evidence type="ECO:0000256" key="21">
    <source>
        <dbReference type="ARBA" id="ARBA00036194"/>
    </source>
</evidence>
<comment type="subcellular location">
    <subcellularLocation>
        <location evidence="1">Cell membrane</location>
        <topology evidence="1">Multi-pass membrane protein</topology>
    </subcellularLocation>
</comment>
<dbReference type="Pfam" id="PF01490">
    <property type="entry name" value="Aa_trans"/>
    <property type="match status" value="1"/>
</dbReference>
<evidence type="ECO:0000256" key="20">
    <source>
        <dbReference type="ARBA" id="ARBA00036115"/>
    </source>
</evidence>
<evidence type="ECO:0000313" key="35">
    <source>
        <dbReference type="Proteomes" id="UP000694701"/>
    </source>
</evidence>
<sequence>MQYTDMDAESQNFLADHQLGKKKYEAEYSPGSASFGMSVFNLGNAIMGSGILGLSYAMANTGIAMFVILLVAVAIFSLYSVHLLLKTANEGGSLVYEQLGYKAFGIPGKLAASCSITMQNFGAMASYLYIVKYELPIVIKAFLDSNDNAWYTNGDYLVLLVTVAIILPLSLLKNLGKGSQMKGKIIKSYPFFLLLLFTKLYFAYRKLSLVLQTQILRLQLTGTRWIFAFGYLHLSDRSTVYAVPILTFAFVCHPAILPMYEELKDRSRRKMQNVANVSFLGMFVMYLLAALFGYLTFNGEQNADLLHTYSKVYNFDVVLLIVRLAVLTAVTLTVPVVLFPIRTSVNHLLGASKEFSWPRHICITVALLVCVNILVIFVPTIRDIFGFIGASAAAMLIFILPSAFYIKLVRKESMKSVQKMGATLFLIMGFMVMISSMALIIADWIHNAGSSDEHADGH</sequence>
<keyword evidence="13" id="KW-0325">Glycoprotein</keyword>
<keyword evidence="10" id="KW-0406">Ion transport</keyword>
<evidence type="ECO:0000256" key="3">
    <source>
        <dbReference type="ARBA" id="ARBA00022448"/>
    </source>
</evidence>
<keyword evidence="6" id="KW-0769">Symport</keyword>
<protein>
    <recommendedName>
        <fullName evidence="26">Sodium-coupled neutral amino acid symporter 2</fullName>
    </recommendedName>
    <alternativeName>
        <fullName evidence="30">Amino acid transporter A2</fullName>
    </alternativeName>
    <alternativeName>
        <fullName evidence="31">Solute carrier family 38 member 2</fullName>
    </alternativeName>
    <alternativeName>
        <fullName evidence="28">System A amino acid transporter 2</fullName>
    </alternativeName>
    <alternativeName>
        <fullName evidence="29">System A transporter 1</fullName>
    </alternativeName>
    <alternativeName>
        <fullName evidence="27">System N amino acid transporter 2</fullName>
    </alternativeName>
</protein>
<evidence type="ECO:0000256" key="6">
    <source>
        <dbReference type="ARBA" id="ARBA00022847"/>
    </source>
</evidence>
<evidence type="ECO:0000256" key="29">
    <source>
        <dbReference type="ARBA" id="ARBA00041916"/>
    </source>
</evidence>
<feature type="transmembrane region" description="Helical" evidence="32">
    <location>
        <begin position="239"/>
        <end position="257"/>
    </location>
</feature>
<evidence type="ECO:0000256" key="13">
    <source>
        <dbReference type="ARBA" id="ARBA00023180"/>
    </source>
</evidence>
<feature type="transmembrane region" description="Helical" evidence="32">
    <location>
        <begin position="63"/>
        <end position="85"/>
    </location>
</feature>
<evidence type="ECO:0000256" key="15">
    <source>
        <dbReference type="ARBA" id="ARBA00035810"/>
    </source>
</evidence>
<dbReference type="GO" id="GO:0006814">
    <property type="term" value="P:sodium ion transport"/>
    <property type="evidence" value="ECO:0007669"/>
    <property type="project" value="UniProtKB-KW"/>
</dbReference>
<evidence type="ECO:0000256" key="22">
    <source>
        <dbReference type="ARBA" id="ARBA00036201"/>
    </source>
</evidence>
<dbReference type="PANTHER" id="PTHR22950">
    <property type="entry name" value="AMINO ACID TRANSPORTER"/>
    <property type="match status" value="1"/>
</dbReference>
<dbReference type="PANTHER" id="PTHR22950:SF207">
    <property type="entry name" value="SODIUM-COUPLED NEUTRAL AMINO ACID SYMPORTER 2"/>
    <property type="match status" value="1"/>
</dbReference>
<dbReference type="AlphaFoldDB" id="A0A8C2CGZ9"/>
<keyword evidence="7" id="KW-0029">Amino-acid transport</keyword>
<evidence type="ECO:0000256" key="11">
    <source>
        <dbReference type="ARBA" id="ARBA00023136"/>
    </source>
</evidence>
<keyword evidence="3" id="KW-0813">Transport</keyword>
<evidence type="ECO:0000256" key="1">
    <source>
        <dbReference type="ARBA" id="ARBA00004651"/>
    </source>
</evidence>
<evidence type="ECO:0000256" key="8">
    <source>
        <dbReference type="ARBA" id="ARBA00022989"/>
    </source>
</evidence>
<comment type="catalytic activity">
    <reaction evidence="21">
        <text>L-phenylalanine(in) + Na(+)(in) = L-phenylalanine(out) + Na(+)(out)</text>
        <dbReference type="Rhea" id="RHEA:68244"/>
        <dbReference type="ChEBI" id="CHEBI:29101"/>
        <dbReference type="ChEBI" id="CHEBI:58095"/>
    </reaction>
    <physiologicalReaction direction="right-to-left" evidence="21">
        <dbReference type="Rhea" id="RHEA:68246"/>
    </physiologicalReaction>
</comment>
<evidence type="ECO:0000256" key="28">
    <source>
        <dbReference type="ARBA" id="ARBA00041859"/>
    </source>
</evidence>
<keyword evidence="14" id="KW-0739">Sodium transport</keyword>
<evidence type="ECO:0000256" key="30">
    <source>
        <dbReference type="ARBA" id="ARBA00042516"/>
    </source>
</evidence>
<evidence type="ECO:0000256" key="18">
    <source>
        <dbReference type="ARBA" id="ARBA00036092"/>
    </source>
</evidence>
<feature type="transmembrane region" description="Helical" evidence="32">
    <location>
        <begin position="420"/>
        <end position="442"/>
    </location>
</feature>
<evidence type="ECO:0000256" key="10">
    <source>
        <dbReference type="ARBA" id="ARBA00023065"/>
    </source>
</evidence>
<comment type="catalytic activity">
    <reaction evidence="18">
        <text>L-asparagine(in) + Na(+)(in) = L-asparagine(out) + Na(+)(out)</text>
        <dbReference type="Rhea" id="RHEA:71383"/>
        <dbReference type="ChEBI" id="CHEBI:29101"/>
        <dbReference type="ChEBI" id="CHEBI:58048"/>
    </reaction>
    <physiologicalReaction direction="right-to-left" evidence="18">
        <dbReference type="Rhea" id="RHEA:71385"/>
    </physiologicalReaction>
</comment>
<dbReference type="Ensembl" id="ENSCCRT00020012643.1">
    <property type="protein sequence ID" value="ENSCCRP00020011408.1"/>
    <property type="gene ID" value="ENSCCRG00020004206.1"/>
</dbReference>
<comment type="catalytic activity">
    <reaction evidence="15">
        <text>L-threonine(in) + Na(+)(in) = L-threonine(out) + Na(+)(out)</text>
        <dbReference type="Rhea" id="RHEA:69999"/>
        <dbReference type="ChEBI" id="CHEBI:29101"/>
        <dbReference type="ChEBI" id="CHEBI:57926"/>
    </reaction>
    <physiologicalReaction direction="right-to-left" evidence="15">
        <dbReference type="Rhea" id="RHEA:70001"/>
    </physiologicalReaction>
</comment>
<evidence type="ECO:0000256" key="4">
    <source>
        <dbReference type="ARBA" id="ARBA00022475"/>
    </source>
</evidence>
<keyword evidence="12" id="KW-1015">Disulfide bond</keyword>
<organism evidence="34 35">
    <name type="scientific">Cyprinus carpio</name>
    <name type="common">Common carp</name>
    <dbReference type="NCBI Taxonomy" id="7962"/>
    <lineage>
        <taxon>Eukaryota</taxon>
        <taxon>Metazoa</taxon>
        <taxon>Chordata</taxon>
        <taxon>Craniata</taxon>
        <taxon>Vertebrata</taxon>
        <taxon>Euteleostomi</taxon>
        <taxon>Actinopterygii</taxon>
        <taxon>Neopterygii</taxon>
        <taxon>Teleostei</taxon>
        <taxon>Ostariophysi</taxon>
        <taxon>Cypriniformes</taxon>
        <taxon>Cyprinidae</taxon>
        <taxon>Cyprininae</taxon>
        <taxon>Cyprinus</taxon>
    </lineage>
</organism>
<evidence type="ECO:0000256" key="9">
    <source>
        <dbReference type="ARBA" id="ARBA00023053"/>
    </source>
</evidence>
<comment type="catalytic activity">
    <reaction evidence="20">
        <text>L-leucine(in) + Na(+)(in) = L-leucine(out) + Na(+)(out)</text>
        <dbReference type="Rhea" id="RHEA:29263"/>
        <dbReference type="ChEBI" id="CHEBI:29101"/>
        <dbReference type="ChEBI" id="CHEBI:57427"/>
    </reaction>
    <physiologicalReaction direction="right-to-left" evidence="20">
        <dbReference type="Rhea" id="RHEA:29265"/>
    </physiologicalReaction>
</comment>
<keyword evidence="5 32" id="KW-0812">Transmembrane</keyword>
<evidence type="ECO:0000256" key="16">
    <source>
        <dbReference type="ARBA" id="ARBA00035911"/>
    </source>
</evidence>
<evidence type="ECO:0000256" key="27">
    <source>
        <dbReference type="ARBA" id="ARBA00041835"/>
    </source>
</evidence>
<evidence type="ECO:0000256" key="19">
    <source>
        <dbReference type="ARBA" id="ARBA00036104"/>
    </source>
</evidence>
<feature type="transmembrane region" description="Helical" evidence="32">
    <location>
        <begin position="360"/>
        <end position="378"/>
    </location>
</feature>
<comment type="catalytic activity">
    <reaction evidence="19">
        <text>L-methionine(in) + Na(+)(in) = L-methionine(out) + Na(+)(out)</text>
        <dbReference type="Rhea" id="RHEA:68240"/>
        <dbReference type="ChEBI" id="CHEBI:29101"/>
        <dbReference type="ChEBI" id="CHEBI:57844"/>
    </reaction>
    <physiologicalReaction direction="right-to-left" evidence="19">
        <dbReference type="Rhea" id="RHEA:68242"/>
    </physiologicalReaction>
</comment>
<dbReference type="GO" id="GO:0015293">
    <property type="term" value="F:symporter activity"/>
    <property type="evidence" value="ECO:0007669"/>
    <property type="project" value="UniProtKB-KW"/>
</dbReference>
<feature type="transmembrane region" description="Helical" evidence="32">
    <location>
        <begin position="188"/>
        <end position="204"/>
    </location>
</feature>
<evidence type="ECO:0000256" key="12">
    <source>
        <dbReference type="ARBA" id="ARBA00023157"/>
    </source>
</evidence>
<evidence type="ECO:0000256" key="26">
    <source>
        <dbReference type="ARBA" id="ARBA00039205"/>
    </source>
</evidence>
<comment type="catalytic activity">
    <reaction evidence="25">
        <text>L-serine(in) + Na(+)(in) = L-serine(out) + Na(+)(out)</text>
        <dbReference type="Rhea" id="RHEA:29575"/>
        <dbReference type="ChEBI" id="CHEBI:29101"/>
        <dbReference type="ChEBI" id="CHEBI:33384"/>
    </reaction>
    <physiologicalReaction direction="right-to-left" evidence="25">
        <dbReference type="Rhea" id="RHEA:29577"/>
    </physiologicalReaction>
</comment>
<comment type="similarity">
    <text evidence="2">Belongs to the amino acid/polyamine transporter 2 family.</text>
</comment>
<evidence type="ECO:0000256" key="31">
    <source>
        <dbReference type="ARBA" id="ARBA00042868"/>
    </source>
</evidence>
<feature type="transmembrane region" description="Helical" evidence="32">
    <location>
        <begin position="384"/>
        <end position="408"/>
    </location>
</feature>
<accession>A0A8C2CGZ9</accession>
<dbReference type="GO" id="GO:0015186">
    <property type="term" value="F:L-glutamine transmembrane transporter activity"/>
    <property type="evidence" value="ECO:0007669"/>
    <property type="project" value="TreeGrafter"/>
</dbReference>
<dbReference type="InterPro" id="IPR013057">
    <property type="entry name" value="AA_transpt_TM"/>
</dbReference>
<comment type="catalytic activity">
    <reaction evidence="17">
        <text>L-glutamine(in) + Na(+)(in) = L-glutamine(out) + Na(+)(out)</text>
        <dbReference type="Rhea" id="RHEA:68236"/>
        <dbReference type="ChEBI" id="CHEBI:29101"/>
        <dbReference type="ChEBI" id="CHEBI:58359"/>
    </reaction>
    <physiologicalReaction direction="right-to-left" evidence="17">
        <dbReference type="Rhea" id="RHEA:68238"/>
    </physiologicalReaction>
</comment>
<proteinExistence type="inferred from homology"/>
<keyword evidence="11 32" id="KW-0472">Membrane</keyword>
<keyword evidence="8 32" id="KW-1133">Transmembrane helix</keyword>
<evidence type="ECO:0000256" key="17">
    <source>
        <dbReference type="ARBA" id="ARBA00035969"/>
    </source>
</evidence>
<evidence type="ECO:0000256" key="7">
    <source>
        <dbReference type="ARBA" id="ARBA00022970"/>
    </source>
</evidence>
<keyword evidence="4" id="KW-1003">Cell membrane</keyword>
<feature type="transmembrane region" description="Helical" evidence="32">
    <location>
        <begin position="35"/>
        <end position="56"/>
    </location>
</feature>
<comment type="catalytic activity">
    <reaction evidence="22">
        <text>L-proline(in) + Na(+)(in) = L-proline(out) + Na(+)(out)</text>
        <dbReference type="Rhea" id="RHEA:28967"/>
        <dbReference type="ChEBI" id="CHEBI:29101"/>
        <dbReference type="ChEBI" id="CHEBI:60039"/>
    </reaction>
    <physiologicalReaction direction="right-to-left" evidence="22">
        <dbReference type="Rhea" id="RHEA:28969"/>
    </physiologicalReaction>
</comment>
<keyword evidence="9" id="KW-0915">Sodium</keyword>
<evidence type="ECO:0000259" key="33">
    <source>
        <dbReference type="Pfam" id="PF01490"/>
    </source>
</evidence>
<evidence type="ECO:0000256" key="24">
    <source>
        <dbReference type="ARBA" id="ARBA00036564"/>
    </source>
</evidence>
<feature type="transmembrane region" description="Helical" evidence="32">
    <location>
        <begin position="317"/>
        <end position="339"/>
    </location>
</feature>
<evidence type="ECO:0000256" key="5">
    <source>
        <dbReference type="ARBA" id="ARBA00022692"/>
    </source>
</evidence>
<evidence type="ECO:0000256" key="2">
    <source>
        <dbReference type="ARBA" id="ARBA00008066"/>
    </source>
</evidence>
<comment type="catalytic activity">
    <reaction evidence="16">
        <text>L-alanine(in) + Na(+)(in) = L-alanine(out) + Na(+)(out)</text>
        <dbReference type="Rhea" id="RHEA:29283"/>
        <dbReference type="ChEBI" id="CHEBI:29101"/>
        <dbReference type="ChEBI" id="CHEBI:57972"/>
    </reaction>
    <physiologicalReaction direction="right-to-left" evidence="16">
        <dbReference type="Rhea" id="RHEA:29285"/>
    </physiologicalReaction>
</comment>
<dbReference type="Proteomes" id="UP000694701">
    <property type="component" value="Unplaced"/>
</dbReference>
<evidence type="ECO:0000256" key="32">
    <source>
        <dbReference type="SAM" id="Phobius"/>
    </source>
</evidence>
<feature type="transmembrane region" description="Helical" evidence="32">
    <location>
        <begin position="277"/>
        <end position="297"/>
    </location>
</feature>
<evidence type="ECO:0000256" key="23">
    <source>
        <dbReference type="ARBA" id="ARBA00036231"/>
    </source>
</evidence>
<dbReference type="GO" id="GO:0005886">
    <property type="term" value="C:plasma membrane"/>
    <property type="evidence" value="ECO:0007669"/>
    <property type="project" value="UniProtKB-SubCell"/>
</dbReference>
<feature type="domain" description="Amino acid transporter transmembrane" evidence="33">
    <location>
        <begin position="32"/>
        <end position="441"/>
    </location>
</feature>
<reference evidence="34" key="1">
    <citation type="submission" date="2025-08" db="UniProtKB">
        <authorList>
            <consortium name="Ensembl"/>
        </authorList>
    </citation>
    <scope>IDENTIFICATION</scope>
</reference>
<evidence type="ECO:0000313" key="34">
    <source>
        <dbReference type="Ensembl" id="ENSCCRP00020011408.1"/>
    </source>
</evidence>
<feature type="transmembrane region" description="Helical" evidence="32">
    <location>
        <begin position="156"/>
        <end position="176"/>
    </location>
</feature>